<evidence type="ECO:0000313" key="3">
    <source>
        <dbReference type="Proteomes" id="UP001142810"/>
    </source>
</evidence>
<name>A0ABT3P7U2_9ALTE</name>
<protein>
    <submittedName>
        <fullName evidence="2">SRPBCC family protein</fullName>
    </submittedName>
</protein>
<feature type="chain" id="PRO_5047019177" evidence="1">
    <location>
        <begin position="19"/>
        <end position="171"/>
    </location>
</feature>
<keyword evidence="3" id="KW-1185">Reference proteome</keyword>
<dbReference type="InterPro" id="IPR023393">
    <property type="entry name" value="START-like_dom_sf"/>
</dbReference>
<proteinExistence type="predicted"/>
<feature type="signal peptide" evidence="1">
    <location>
        <begin position="1"/>
        <end position="18"/>
    </location>
</feature>
<comment type="caution">
    <text evidence="2">The sequence shown here is derived from an EMBL/GenBank/DDBJ whole genome shotgun (WGS) entry which is preliminary data.</text>
</comment>
<sequence>MIKVILLASSLLLTTVQAKVLHADDAGFIIENEIITALPAKKVWHALVNDVDEWWPKDHSWWRGTFTIAPSAGGCFCEKKGKQQAQHMQVTFVDPAKILRMTGGLGPLQGMGVYGALNWQFEKVEEGTKVTLTYHAQGYRPEGFTEFAPVVAKVQNQQLNALKTFIEAKRK</sequence>
<dbReference type="EMBL" id="JAPFRD010000010">
    <property type="protein sequence ID" value="MCW8108615.1"/>
    <property type="molecule type" value="Genomic_DNA"/>
</dbReference>
<reference evidence="2" key="1">
    <citation type="submission" date="2022-11" db="EMBL/GenBank/DDBJ databases">
        <title>Alteromonas sp. nov., isolated from sea water of the Qingdao.</title>
        <authorList>
            <person name="Wang Q."/>
        </authorList>
    </citation>
    <scope>NUCLEOTIDE SEQUENCE</scope>
    <source>
        <strain evidence="2">ASW11-7</strain>
    </source>
</reference>
<gene>
    <name evidence="2" type="ORF">OPS25_08920</name>
</gene>
<dbReference type="SUPFAM" id="SSF55961">
    <property type="entry name" value="Bet v1-like"/>
    <property type="match status" value="1"/>
</dbReference>
<organism evidence="2 3">
    <name type="scientific">Alteromonas aquimaris</name>
    <dbReference type="NCBI Taxonomy" id="2998417"/>
    <lineage>
        <taxon>Bacteria</taxon>
        <taxon>Pseudomonadati</taxon>
        <taxon>Pseudomonadota</taxon>
        <taxon>Gammaproteobacteria</taxon>
        <taxon>Alteromonadales</taxon>
        <taxon>Alteromonadaceae</taxon>
        <taxon>Alteromonas/Salinimonas group</taxon>
        <taxon>Alteromonas</taxon>
    </lineage>
</organism>
<accession>A0ABT3P7U2</accession>
<dbReference type="RefSeq" id="WP_265617361.1">
    <property type="nucleotide sequence ID" value="NZ_JAPFRD010000010.1"/>
</dbReference>
<keyword evidence="1" id="KW-0732">Signal</keyword>
<evidence type="ECO:0000313" key="2">
    <source>
        <dbReference type="EMBL" id="MCW8108615.1"/>
    </source>
</evidence>
<dbReference type="Proteomes" id="UP001142810">
    <property type="component" value="Unassembled WGS sequence"/>
</dbReference>
<evidence type="ECO:0000256" key="1">
    <source>
        <dbReference type="SAM" id="SignalP"/>
    </source>
</evidence>
<dbReference type="Pfam" id="PF10604">
    <property type="entry name" value="Polyketide_cyc2"/>
    <property type="match status" value="1"/>
</dbReference>
<dbReference type="InterPro" id="IPR019587">
    <property type="entry name" value="Polyketide_cyclase/dehydratase"/>
</dbReference>
<dbReference type="Gene3D" id="3.30.530.20">
    <property type="match status" value="1"/>
</dbReference>